<evidence type="ECO:0000259" key="13">
    <source>
        <dbReference type="PROSITE" id="PS50836"/>
    </source>
</evidence>
<dbReference type="InterPro" id="IPR008977">
    <property type="entry name" value="PHM/PNGase_F_dom_sf"/>
</dbReference>
<evidence type="ECO:0000256" key="3">
    <source>
        <dbReference type="ARBA" id="ARBA00010676"/>
    </source>
</evidence>
<organism evidence="14">
    <name type="scientific">Oppiella nova</name>
    <dbReference type="NCBI Taxonomy" id="334625"/>
    <lineage>
        <taxon>Eukaryota</taxon>
        <taxon>Metazoa</taxon>
        <taxon>Ecdysozoa</taxon>
        <taxon>Arthropoda</taxon>
        <taxon>Chelicerata</taxon>
        <taxon>Arachnida</taxon>
        <taxon>Acari</taxon>
        <taxon>Acariformes</taxon>
        <taxon>Sarcoptiformes</taxon>
        <taxon>Oribatida</taxon>
        <taxon>Brachypylina</taxon>
        <taxon>Oppioidea</taxon>
        <taxon>Oppiidae</taxon>
        <taxon>Oppiella</taxon>
    </lineage>
</organism>
<dbReference type="GO" id="GO:0005615">
    <property type="term" value="C:extracellular space"/>
    <property type="evidence" value="ECO:0007669"/>
    <property type="project" value="TreeGrafter"/>
</dbReference>
<proteinExistence type="inferred from homology"/>
<keyword evidence="8" id="KW-0186">Copper</keyword>
<protein>
    <recommendedName>
        <fullName evidence="13">DOMON domain-containing protein</fullName>
    </recommendedName>
</protein>
<dbReference type="Proteomes" id="UP000728032">
    <property type="component" value="Unassembled WGS sequence"/>
</dbReference>
<dbReference type="InterPro" id="IPR000945">
    <property type="entry name" value="DBH-like"/>
</dbReference>
<dbReference type="InterPro" id="IPR000323">
    <property type="entry name" value="Cu2_ascorb_mOase_N"/>
</dbReference>
<dbReference type="PROSITE" id="PS50836">
    <property type="entry name" value="DOMON"/>
    <property type="match status" value="1"/>
</dbReference>
<evidence type="ECO:0000256" key="11">
    <source>
        <dbReference type="ARBA" id="ARBA00023157"/>
    </source>
</evidence>
<dbReference type="Pfam" id="PF01082">
    <property type="entry name" value="Cu2_monooxygen"/>
    <property type="match status" value="1"/>
</dbReference>
<comment type="similarity">
    <text evidence="3">Belongs to the copper type II ascorbate-dependent monooxygenase family.</text>
</comment>
<evidence type="ECO:0000256" key="8">
    <source>
        <dbReference type="ARBA" id="ARBA00023008"/>
    </source>
</evidence>
<dbReference type="AlphaFoldDB" id="A0A7R9QIV4"/>
<dbReference type="PANTHER" id="PTHR10157:SF29">
    <property type="entry name" value="DOPAMINE BETA-HYDROXYLASE"/>
    <property type="match status" value="1"/>
</dbReference>
<evidence type="ECO:0000256" key="6">
    <source>
        <dbReference type="ARBA" id="ARBA00022989"/>
    </source>
</evidence>
<dbReference type="InterPro" id="IPR005018">
    <property type="entry name" value="DOMON_domain"/>
</dbReference>
<name>A0A7R9QIV4_9ACAR</name>
<dbReference type="SMART" id="SM00664">
    <property type="entry name" value="DoH"/>
    <property type="match status" value="1"/>
</dbReference>
<evidence type="ECO:0000256" key="2">
    <source>
        <dbReference type="ARBA" id="ARBA00004167"/>
    </source>
</evidence>
<dbReference type="GO" id="GO:0006589">
    <property type="term" value="P:octopamine biosynthetic process"/>
    <property type="evidence" value="ECO:0007669"/>
    <property type="project" value="TreeGrafter"/>
</dbReference>
<sequence>MDDQDQYHLYWNYDTNSVTFRVKAQLAHNNDWFAIGFSHDGGIGGADMCIMWADAESNLKLQELHVDSEGLAVVDPTNDCLHLNASLESNQLSFGFRRAFNTCDPFDYIIEDGTTNMVYATGSAPKNHTIDMNDSKHGSRPIRLMDIPDPWANGSKPFVYPEEVGVAVGGQSGPQYLLLETHYHNLAYKPDILDSSGLRIYVINKLRKYDAGLVKIGMNSFGKYVDLPPNRPVVDLSVYVTPECSSVALPVNGITIFAQEFHTHQKRTRVWTQHVRNGTELAEFNRDNHCNYQFLDIWLLKQRVTVMPGDVLVHTCSYDTTKNPVAPDIMCSTFFHYYPATNLKWVVNELGPYIRYLGQQLDYTEQQLNDNRPPFEEICDKLSGESYPGNWSEIPVPKILVPLQRERKVCGLNLTINSGYTKQSAGSGIVGYIREYRVRNPIEPVLVMMFGSCLTAGAESKSRRAYAYRKLHQKSDIKSAKLAKYSLTDDKEIA</sequence>
<dbReference type="InterPro" id="IPR024548">
    <property type="entry name" value="Cu2_monoox_C"/>
</dbReference>
<dbReference type="InterPro" id="IPR045266">
    <property type="entry name" value="DOH_DOMON"/>
</dbReference>
<evidence type="ECO:0000256" key="10">
    <source>
        <dbReference type="ARBA" id="ARBA00023136"/>
    </source>
</evidence>
<evidence type="ECO:0000313" key="14">
    <source>
        <dbReference type="EMBL" id="CAD7647615.1"/>
    </source>
</evidence>
<comment type="cofactor">
    <cofactor evidence="1">
        <name>Cu(2+)</name>
        <dbReference type="ChEBI" id="CHEBI:29036"/>
    </cofactor>
</comment>
<dbReference type="PANTHER" id="PTHR10157">
    <property type="entry name" value="DOPAMINE BETA HYDROXYLASE RELATED"/>
    <property type="match status" value="1"/>
</dbReference>
<dbReference type="GO" id="GO:0042420">
    <property type="term" value="P:dopamine catabolic process"/>
    <property type="evidence" value="ECO:0007669"/>
    <property type="project" value="TreeGrafter"/>
</dbReference>
<evidence type="ECO:0000313" key="15">
    <source>
        <dbReference type="Proteomes" id="UP000728032"/>
    </source>
</evidence>
<keyword evidence="4" id="KW-0812">Transmembrane</keyword>
<keyword evidence="9" id="KW-0503">Monooxygenase</keyword>
<keyword evidence="5" id="KW-0479">Metal-binding</keyword>
<dbReference type="InterPro" id="IPR028460">
    <property type="entry name" value="Tbh/DBH"/>
</dbReference>
<dbReference type="EMBL" id="CAJPVJ010002812">
    <property type="protein sequence ID" value="CAG2166823.1"/>
    <property type="molecule type" value="Genomic_DNA"/>
</dbReference>
<keyword evidence="12" id="KW-0325">Glycoprotein</keyword>
<evidence type="ECO:0000256" key="4">
    <source>
        <dbReference type="ARBA" id="ARBA00022692"/>
    </source>
</evidence>
<dbReference type="PRINTS" id="PR00767">
    <property type="entry name" value="DBMONOXGNASE"/>
</dbReference>
<comment type="subcellular location">
    <subcellularLocation>
        <location evidence="2">Membrane</location>
        <topology evidence="2">Single-pass membrane protein</topology>
    </subcellularLocation>
</comment>
<evidence type="ECO:0000256" key="12">
    <source>
        <dbReference type="ARBA" id="ARBA00023180"/>
    </source>
</evidence>
<dbReference type="GO" id="GO:0005507">
    <property type="term" value="F:copper ion binding"/>
    <property type="evidence" value="ECO:0007669"/>
    <property type="project" value="InterPro"/>
</dbReference>
<dbReference type="InterPro" id="IPR014784">
    <property type="entry name" value="Cu2_ascorb_mOase-like_C"/>
</dbReference>
<keyword evidence="11" id="KW-1015">Disulfide bond</keyword>
<dbReference type="Gene3D" id="2.60.120.310">
    <property type="entry name" value="Copper type II, ascorbate-dependent monooxygenase, N-terminal domain"/>
    <property type="match status" value="1"/>
</dbReference>
<dbReference type="GO" id="GO:0004500">
    <property type="term" value="F:dopamine beta-monooxygenase activity"/>
    <property type="evidence" value="ECO:0007669"/>
    <property type="project" value="InterPro"/>
</dbReference>
<dbReference type="Pfam" id="PF03712">
    <property type="entry name" value="Cu2_monoox_C"/>
    <property type="match status" value="1"/>
</dbReference>
<dbReference type="InterPro" id="IPR036939">
    <property type="entry name" value="Cu2_ascorb_mOase_N_sf"/>
</dbReference>
<keyword evidence="6" id="KW-1133">Transmembrane helix</keyword>
<dbReference type="Gene3D" id="2.60.120.230">
    <property type="match status" value="1"/>
</dbReference>
<keyword evidence="7" id="KW-0560">Oxidoreductase</keyword>
<evidence type="ECO:0000256" key="5">
    <source>
        <dbReference type="ARBA" id="ARBA00022723"/>
    </source>
</evidence>
<reference evidence="14" key="1">
    <citation type="submission" date="2020-11" db="EMBL/GenBank/DDBJ databases">
        <authorList>
            <person name="Tran Van P."/>
        </authorList>
    </citation>
    <scope>NUCLEOTIDE SEQUENCE</scope>
</reference>
<dbReference type="CDD" id="cd09631">
    <property type="entry name" value="DOMON_DOH"/>
    <property type="match status" value="1"/>
</dbReference>
<dbReference type="EMBL" id="OC917637">
    <property type="protein sequence ID" value="CAD7647615.1"/>
    <property type="molecule type" value="Genomic_DNA"/>
</dbReference>
<accession>A0A7R9QIV4</accession>
<evidence type="ECO:0000256" key="7">
    <source>
        <dbReference type="ARBA" id="ARBA00023002"/>
    </source>
</evidence>
<gene>
    <name evidence="14" type="ORF">ONB1V03_LOCUS6338</name>
</gene>
<dbReference type="OrthoDB" id="19261at2759"/>
<feature type="domain" description="DOMON" evidence="13">
    <location>
        <begin position="5"/>
        <end position="122"/>
    </location>
</feature>
<dbReference type="Pfam" id="PF03351">
    <property type="entry name" value="DOMON"/>
    <property type="match status" value="1"/>
</dbReference>
<dbReference type="GO" id="GO:0030667">
    <property type="term" value="C:secretory granule membrane"/>
    <property type="evidence" value="ECO:0007669"/>
    <property type="project" value="TreeGrafter"/>
</dbReference>
<dbReference type="SUPFAM" id="SSF49742">
    <property type="entry name" value="PHM/PNGase F"/>
    <property type="match status" value="2"/>
</dbReference>
<evidence type="ECO:0000256" key="1">
    <source>
        <dbReference type="ARBA" id="ARBA00001973"/>
    </source>
</evidence>
<evidence type="ECO:0000256" key="9">
    <source>
        <dbReference type="ARBA" id="ARBA00023033"/>
    </source>
</evidence>
<keyword evidence="10" id="KW-0472">Membrane</keyword>
<dbReference type="GO" id="GO:0042421">
    <property type="term" value="P:norepinephrine biosynthetic process"/>
    <property type="evidence" value="ECO:0007669"/>
    <property type="project" value="TreeGrafter"/>
</dbReference>
<keyword evidence="15" id="KW-1185">Reference proteome</keyword>